<organism evidence="1 2">
    <name type="scientific">Acinetobacter lwoffii</name>
    <dbReference type="NCBI Taxonomy" id="28090"/>
    <lineage>
        <taxon>Bacteria</taxon>
        <taxon>Pseudomonadati</taxon>
        <taxon>Pseudomonadota</taxon>
        <taxon>Gammaproteobacteria</taxon>
        <taxon>Moraxellales</taxon>
        <taxon>Moraxellaceae</taxon>
        <taxon>Acinetobacter</taxon>
    </lineage>
</organism>
<dbReference type="Proteomes" id="UP000787156">
    <property type="component" value="Unassembled WGS sequence"/>
</dbReference>
<gene>
    <name evidence="1" type="ORF">K8V79_03625</name>
</gene>
<reference evidence="1" key="2">
    <citation type="submission" date="2021-09" db="EMBL/GenBank/DDBJ databases">
        <authorList>
            <person name="Gilroy R."/>
        </authorList>
    </citation>
    <scope>NUCLEOTIDE SEQUENCE</scope>
    <source>
        <strain evidence="1">CHK135-1449</strain>
    </source>
</reference>
<name>A0A9D2URK6_ACILW</name>
<protein>
    <submittedName>
        <fullName evidence="1">Uncharacterized protein</fullName>
    </submittedName>
</protein>
<accession>A0A9D2URK6</accession>
<dbReference type="EMBL" id="DYWX01000042">
    <property type="protein sequence ID" value="HJF27328.1"/>
    <property type="molecule type" value="Genomic_DNA"/>
</dbReference>
<dbReference type="AlphaFoldDB" id="A0A9D2URK6"/>
<proteinExistence type="predicted"/>
<evidence type="ECO:0000313" key="2">
    <source>
        <dbReference type="Proteomes" id="UP000787156"/>
    </source>
</evidence>
<sequence>MKIVSVPFTHVHSFRALRRLHKAIIRNQILYSDVPKIYPAMLHLERYVERLNHKGKKAVL</sequence>
<reference evidence="1" key="1">
    <citation type="journal article" date="2021" name="PeerJ">
        <title>Extensive microbial diversity within the chicken gut microbiome revealed by metagenomics and culture.</title>
        <authorList>
            <person name="Gilroy R."/>
            <person name="Ravi A."/>
            <person name="Getino M."/>
            <person name="Pursley I."/>
            <person name="Horton D.L."/>
            <person name="Alikhan N.F."/>
            <person name="Baker D."/>
            <person name="Gharbi K."/>
            <person name="Hall N."/>
            <person name="Watson M."/>
            <person name="Adriaenssens E.M."/>
            <person name="Foster-Nyarko E."/>
            <person name="Jarju S."/>
            <person name="Secka A."/>
            <person name="Antonio M."/>
            <person name="Oren A."/>
            <person name="Chaudhuri R.R."/>
            <person name="La Ragione R."/>
            <person name="Hildebrand F."/>
            <person name="Pallen M.J."/>
        </authorList>
    </citation>
    <scope>NUCLEOTIDE SEQUENCE</scope>
    <source>
        <strain evidence="1">CHK135-1449</strain>
    </source>
</reference>
<comment type="caution">
    <text evidence="1">The sequence shown here is derived from an EMBL/GenBank/DDBJ whole genome shotgun (WGS) entry which is preliminary data.</text>
</comment>
<evidence type="ECO:0000313" key="1">
    <source>
        <dbReference type="EMBL" id="HJF27328.1"/>
    </source>
</evidence>